<sequence>MSRLLYTDLLTGALFINKDKKAATKFYNLTLWEALPVLLRVVPNDSHWTVYNETTKEFFTPDEIETIIGPAISPLNPVAVITAALADKTAYTVKNITGDPHTAYTLIAEKAQEIFLYGYKGAIPLWHPADNHLLVTIIDGYTDDFIKEVRSKIPQ</sequence>
<accession>A0A173MA56</accession>
<protein>
    <submittedName>
        <fullName evidence="1">Uncharacterized protein</fullName>
    </submittedName>
</protein>
<dbReference type="STRING" id="477680.SAMN05421788_110159"/>
<name>A0A173MA56_9BACT</name>
<keyword evidence="2" id="KW-1185">Reference proteome</keyword>
<proteinExistence type="predicted"/>
<dbReference type="AlphaFoldDB" id="A0A173MA56"/>
<evidence type="ECO:0000313" key="2">
    <source>
        <dbReference type="Proteomes" id="UP000186917"/>
    </source>
</evidence>
<reference evidence="2" key="1">
    <citation type="submission" date="2017-01" db="EMBL/GenBank/DDBJ databases">
        <authorList>
            <person name="Varghese N."/>
            <person name="Submissions S."/>
        </authorList>
    </citation>
    <scope>NUCLEOTIDE SEQUENCE [LARGE SCALE GENOMIC DNA]</scope>
    <source>
        <strain evidence="2">DSM 21054</strain>
    </source>
</reference>
<dbReference type="KEGG" id="fln:FLA_0416"/>
<dbReference type="Proteomes" id="UP000186917">
    <property type="component" value="Unassembled WGS sequence"/>
</dbReference>
<gene>
    <name evidence="1" type="ORF">SAMN05421788_110159</name>
</gene>
<dbReference type="RefSeq" id="WP_076381736.1">
    <property type="nucleotide sequence ID" value="NZ_AP017422.1"/>
</dbReference>
<organism evidence="1 2">
    <name type="scientific">Filimonas lacunae</name>
    <dbReference type="NCBI Taxonomy" id="477680"/>
    <lineage>
        <taxon>Bacteria</taxon>
        <taxon>Pseudomonadati</taxon>
        <taxon>Bacteroidota</taxon>
        <taxon>Chitinophagia</taxon>
        <taxon>Chitinophagales</taxon>
        <taxon>Chitinophagaceae</taxon>
        <taxon>Filimonas</taxon>
    </lineage>
</organism>
<dbReference type="EMBL" id="FTOR01000010">
    <property type="protein sequence ID" value="SIT31406.1"/>
    <property type="molecule type" value="Genomic_DNA"/>
</dbReference>
<evidence type="ECO:0000313" key="1">
    <source>
        <dbReference type="EMBL" id="SIT31406.1"/>
    </source>
</evidence>